<keyword evidence="7" id="KW-1185">Reference proteome</keyword>
<evidence type="ECO:0000256" key="3">
    <source>
        <dbReference type="ARBA" id="ARBA00023163"/>
    </source>
</evidence>
<protein>
    <recommendedName>
        <fullName evidence="5">RWP-RK domain-containing protein</fullName>
    </recommendedName>
</protein>
<sequence>MSTHVCEEENNVHKMNEEEHALTFNNTPPQQPYVNKHAQHASITIEGPYVQQHQQPHAMQHALETIEHLQQEGHATRNTTTPTPPLQSEYVWTFSPTTTGACMLDTFSTTHNHSQSKINVTKKEMERYFGASQALAARLLGVSVSTLKRRFKESYEVQFHRWPYHKLTNLEKRHSLWFYINDENEDEKFISSKCEQVLEKAFENCTLPLEHYFSELKPKPRKKDFTFLNYIPQHEMSSHAATTSELSMREPRLKGGSKQLYQIMEDCK</sequence>
<comment type="caution">
    <text evidence="6">The sequence shown here is derived from an EMBL/GenBank/DDBJ whole genome shotgun (WGS) entry which is preliminary data.</text>
</comment>
<dbReference type="OrthoDB" id="10415154at2759"/>
<dbReference type="OMA" id="QHEMSSH"/>
<evidence type="ECO:0000256" key="1">
    <source>
        <dbReference type="ARBA" id="ARBA00023015"/>
    </source>
</evidence>
<keyword evidence="1" id="KW-0805">Transcription regulation</keyword>
<keyword evidence="4" id="KW-0539">Nucleus</keyword>
<keyword evidence="2" id="KW-0238">DNA-binding</keyword>
<dbReference type="Pfam" id="PF02042">
    <property type="entry name" value="RWP-RK"/>
    <property type="match status" value="1"/>
</dbReference>
<dbReference type="GeneID" id="68110583"/>
<evidence type="ECO:0000256" key="4">
    <source>
        <dbReference type="ARBA" id="ARBA00023242"/>
    </source>
</evidence>
<dbReference type="AlphaFoldDB" id="A0A6A5BHN4"/>
<dbReference type="RefSeq" id="XP_044562086.1">
    <property type="nucleotide sequence ID" value="XM_044706661.1"/>
</dbReference>
<dbReference type="VEuPathDB" id="AmoebaDB:NfTy_071880"/>
<evidence type="ECO:0000259" key="5">
    <source>
        <dbReference type="Pfam" id="PF02042"/>
    </source>
</evidence>
<dbReference type="InterPro" id="IPR003035">
    <property type="entry name" value="RWP-RK_dom"/>
</dbReference>
<proteinExistence type="predicted"/>
<dbReference type="VEuPathDB" id="AmoebaDB:FDP41_003365"/>
<evidence type="ECO:0000313" key="7">
    <source>
        <dbReference type="Proteomes" id="UP000444721"/>
    </source>
</evidence>
<accession>A0A6A5BHN4</accession>
<keyword evidence="3" id="KW-0804">Transcription</keyword>
<dbReference type="GO" id="GO:0003677">
    <property type="term" value="F:DNA binding"/>
    <property type="evidence" value="ECO:0007669"/>
    <property type="project" value="UniProtKB-KW"/>
</dbReference>
<dbReference type="VEuPathDB" id="AmoebaDB:NF0062280"/>
<dbReference type="EMBL" id="VFQX01000034">
    <property type="protein sequence ID" value="KAF0977373.1"/>
    <property type="molecule type" value="Genomic_DNA"/>
</dbReference>
<reference evidence="6 7" key="1">
    <citation type="journal article" date="2019" name="Sci. Rep.">
        <title>Nanopore sequencing improves the draft genome of the human pathogenic amoeba Naegleria fowleri.</title>
        <authorList>
            <person name="Liechti N."/>
            <person name="Schurch N."/>
            <person name="Bruggmann R."/>
            <person name="Wittwer M."/>
        </authorList>
    </citation>
    <scope>NUCLEOTIDE SEQUENCE [LARGE SCALE GENOMIC DNA]</scope>
    <source>
        <strain evidence="6 7">ATCC 30894</strain>
    </source>
</reference>
<feature type="domain" description="RWP-RK" evidence="5">
    <location>
        <begin position="120"/>
        <end position="169"/>
    </location>
</feature>
<gene>
    <name evidence="6" type="ORF">FDP41_003365</name>
</gene>
<dbReference type="Proteomes" id="UP000444721">
    <property type="component" value="Unassembled WGS sequence"/>
</dbReference>
<name>A0A6A5BHN4_NAEFO</name>
<organism evidence="6 7">
    <name type="scientific">Naegleria fowleri</name>
    <name type="common">Brain eating amoeba</name>
    <dbReference type="NCBI Taxonomy" id="5763"/>
    <lineage>
        <taxon>Eukaryota</taxon>
        <taxon>Discoba</taxon>
        <taxon>Heterolobosea</taxon>
        <taxon>Tetramitia</taxon>
        <taxon>Eutetramitia</taxon>
        <taxon>Vahlkampfiidae</taxon>
        <taxon>Naegleria</taxon>
    </lineage>
</organism>
<evidence type="ECO:0000256" key="2">
    <source>
        <dbReference type="ARBA" id="ARBA00023125"/>
    </source>
</evidence>
<evidence type="ECO:0000313" key="6">
    <source>
        <dbReference type="EMBL" id="KAF0977373.1"/>
    </source>
</evidence>